<dbReference type="CDD" id="cd00947">
    <property type="entry name" value="TBP_aldolase_IIB"/>
    <property type="match status" value="1"/>
</dbReference>
<dbReference type="Proteomes" id="UP000433359">
    <property type="component" value="Unassembled WGS sequence"/>
</dbReference>
<feature type="binding site" evidence="5">
    <location>
        <begin position="209"/>
        <end position="211"/>
    </location>
    <ligand>
        <name>dihydroxyacetone phosphate</name>
        <dbReference type="ChEBI" id="CHEBI:57642"/>
    </ligand>
</feature>
<dbReference type="PANTHER" id="PTHR30304:SF0">
    <property type="entry name" value="D-TAGATOSE-1,6-BISPHOSPHATE ALDOLASE SUBUNIT GATY-RELATED"/>
    <property type="match status" value="1"/>
</dbReference>
<evidence type="ECO:0000256" key="1">
    <source>
        <dbReference type="ARBA" id="ARBA00022723"/>
    </source>
</evidence>
<dbReference type="InterPro" id="IPR050246">
    <property type="entry name" value="Class_II_FBP_aldolase"/>
</dbReference>
<dbReference type="AlphaFoldDB" id="A0A6N7YG57"/>
<evidence type="ECO:0000256" key="5">
    <source>
        <dbReference type="PIRSR" id="PIRSR001359-2"/>
    </source>
</evidence>
<dbReference type="GO" id="GO:0030388">
    <property type="term" value="P:fructose 1,6-bisphosphate metabolic process"/>
    <property type="evidence" value="ECO:0007669"/>
    <property type="project" value="InterPro"/>
</dbReference>
<proteinExistence type="predicted"/>
<reference evidence="7 8" key="1">
    <citation type="submission" date="2019-08" db="EMBL/GenBank/DDBJ databases">
        <title>In-depth cultivation of the pig gut microbiome towards novel bacterial diversity and tailored functional studies.</title>
        <authorList>
            <person name="Wylensek D."/>
            <person name="Hitch T.C.A."/>
            <person name="Clavel T."/>
        </authorList>
    </citation>
    <scope>NUCLEOTIDE SEQUENCE [LARGE SCALE GENOMIC DNA]</scope>
    <source>
        <strain evidence="7 8">BSM-383-APC-4H</strain>
    </source>
</reference>
<dbReference type="NCBIfam" id="TIGR01859">
    <property type="entry name" value="fruc_bis_ald"/>
    <property type="match status" value="1"/>
</dbReference>
<dbReference type="PROSITE" id="PS00806">
    <property type="entry name" value="ALDOLASE_CLASS_II_2"/>
    <property type="match status" value="1"/>
</dbReference>
<sequence length="289" mass="30751">MALVSAKEMLQKAKAGHYAVGQFNINNLEWTKAILLTAEECKSPVILGVSEGAGKYMAGYKTVVGMVNGMLEELNITVPVALHLDHGSYEGAKKCIEAGFSSIMFDGSHLPFEENVEKTKELVAICNEKGMSLEAEVGSIGGEEDGVVGMGECADPQECKAIADLGVTMLAAGIGNIHGKYPENWAGLQFDVLDDIQKLTGEMPLVLHGGTGIPEDMIKKAISLGVSKINVNTECQISFAEATRKYIEAGKDLEGKGFDPRKLLAPGAEAIKATVKEKMEIFGSIGKAE</sequence>
<dbReference type="GO" id="GO:0008270">
    <property type="term" value="F:zinc ion binding"/>
    <property type="evidence" value="ECO:0007669"/>
    <property type="project" value="InterPro"/>
</dbReference>
<dbReference type="NCBIfam" id="TIGR00167">
    <property type="entry name" value="cbbA"/>
    <property type="match status" value="1"/>
</dbReference>
<dbReference type="SUPFAM" id="SSF51569">
    <property type="entry name" value="Aldolase"/>
    <property type="match status" value="1"/>
</dbReference>
<dbReference type="GO" id="GO:0006096">
    <property type="term" value="P:glycolytic process"/>
    <property type="evidence" value="ECO:0007669"/>
    <property type="project" value="InterPro"/>
</dbReference>
<evidence type="ECO:0000256" key="2">
    <source>
        <dbReference type="ARBA" id="ARBA00022833"/>
    </source>
</evidence>
<dbReference type="EC" id="4.1.2.13" evidence="7"/>
<dbReference type="RefSeq" id="WP_154580812.1">
    <property type="nucleotide sequence ID" value="NZ_VULP01000009.1"/>
</dbReference>
<feature type="binding site" evidence="6">
    <location>
        <position position="106"/>
    </location>
    <ligand>
        <name>Zn(2+)</name>
        <dbReference type="ChEBI" id="CHEBI:29105"/>
        <label>2</label>
    </ligand>
</feature>
<dbReference type="PANTHER" id="PTHR30304">
    <property type="entry name" value="D-TAGATOSE-1,6-BISPHOSPHATE ALDOLASE"/>
    <property type="match status" value="1"/>
</dbReference>
<evidence type="ECO:0000313" key="7">
    <source>
        <dbReference type="EMBL" id="MSU81978.1"/>
    </source>
</evidence>
<dbReference type="Pfam" id="PF01116">
    <property type="entry name" value="F_bP_aldolase"/>
    <property type="match status" value="1"/>
</dbReference>
<evidence type="ECO:0000256" key="3">
    <source>
        <dbReference type="ARBA" id="ARBA00023239"/>
    </source>
</evidence>
<organism evidence="7 8">
    <name type="scientific">Anaerobutyricum soehngenii</name>
    <dbReference type="NCBI Taxonomy" id="105843"/>
    <lineage>
        <taxon>Bacteria</taxon>
        <taxon>Bacillati</taxon>
        <taxon>Bacillota</taxon>
        <taxon>Clostridia</taxon>
        <taxon>Lachnospirales</taxon>
        <taxon>Lachnospiraceae</taxon>
        <taxon>Anaerobutyricum</taxon>
    </lineage>
</organism>
<feature type="binding site" evidence="6">
    <location>
        <position position="136"/>
    </location>
    <ligand>
        <name>Zn(2+)</name>
        <dbReference type="ChEBI" id="CHEBI:29105"/>
        <label>2</label>
    </ligand>
</feature>
<feature type="active site" description="Proton donor" evidence="4">
    <location>
        <position position="85"/>
    </location>
</feature>
<evidence type="ECO:0000256" key="4">
    <source>
        <dbReference type="PIRSR" id="PIRSR001359-1"/>
    </source>
</evidence>
<evidence type="ECO:0000256" key="6">
    <source>
        <dbReference type="PIRSR" id="PIRSR001359-3"/>
    </source>
</evidence>
<gene>
    <name evidence="7" type="primary">fba</name>
    <name evidence="7" type="ORF">FYJ25_06280</name>
</gene>
<feature type="binding site" evidence="5">
    <location>
        <position position="179"/>
    </location>
    <ligand>
        <name>dihydroxyacetone phosphate</name>
        <dbReference type="ChEBI" id="CHEBI:57642"/>
    </ligand>
</feature>
<evidence type="ECO:0000313" key="8">
    <source>
        <dbReference type="Proteomes" id="UP000433359"/>
    </source>
</evidence>
<dbReference type="Gene3D" id="3.20.20.70">
    <property type="entry name" value="Aldolase class I"/>
    <property type="match status" value="1"/>
</dbReference>
<dbReference type="PIRSF" id="PIRSF001359">
    <property type="entry name" value="F_bP_aldolase_II"/>
    <property type="match status" value="1"/>
</dbReference>
<dbReference type="InterPro" id="IPR011289">
    <property type="entry name" value="Fruc_bis_ald_class-2"/>
</dbReference>
<feature type="binding site" evidence="6">
    <location>
        <position position="178"/>
    </location>
    <ligand>
        <name>Zn(2+)</name>
        <dbReference type="ChEBI" id="CHEBI:29105"/>
        <label>1</label>
        <note>catalytic</note>
    </ligand>
</feature>
<accession>A0A6N7YG57</accession>
<dbReference type="GO" id="GO:0004332">
    <property type="term" value="F:fructose-bisphosphate aldolase activity"/>
    <property type="evidence" value="ECO:0007669"/>
    <property type="project" value="UniProtKB-EC"/>
</dbReference>
<keyword evidence="2 6" id="KW-0862">Zinc</keyword>
<comment type="cofactor">
    <cofactor evidence="6">
        <name>Zn(2+)</name>
        <dbReference type="ChEBI" id="CHEBI:29105"/>
    </cofactor>
    <text evidence="6">Binds 2 Zn(2+) ions per subunit. One is catalytic and the other provides a structural contribution.</text>
</comment>
<protein>
    <submittedName>
        <fullName evidence="7">Class II fructose-1,6-bisphosphate aldolase</fullName>
        <ecNumber evidence="7">4.1.2.13</ecNumber>
    </submittedName>
</protein>
<keyword evidence="1 6" id="KW-0479">Metal-binding</keyword>
<feature type="binding site" evidence="6">
    <location>
        <position position="208"/>
    </location>
    <ligand>
        <name>Zn(2+)</name>
        <dbReference type="ChEBI" id="CHEBI:29105"/>
        <label>1</label>
        <note>catalytic</note>
    </ligand>
</feature>
<dbReference type="EMBL" id="VULP01000009">
    <property type="protein sequence ID" value="MSU81978.1"/>
    <property type="molecule type" value="Genomic_DNA"/>
</dbReference>
<keyword evidence="3 7" id="KW-0456">Lyase</keyword>
<feature type="binding site" evidence="6">
    <location>
        <position position="86"/>
    </location>
    <ligand>
        <name>Zn(2+)</name>
        <dbReference type="ChEBI" id="CHEBI:29105"/>
        <label>1</label>
        <note>catalytic</note>
    </ligand>
</feature>
<dbReference type="InterPro" id="IPR013785">
    <property type="entry name" value="Aldolase_TIM"/>
</dbReference>
<dbReference type="InterPro" id="IPR000771">
    <property type="entry name" value="FBA_II"/>
</dbReference>
<name>A0A6N7YG57_9FIRM</name>
<feature type="binding site" evidence="5">
    <location>
        <begin position="230"/>
        <end position="233"/>
    </location>
    <ligand>
        <name>dihydroxyacetone phosphate</name>
        <dbReference type="ChEBI" id="CHEBI:57642"/>
    </ligand>
</feature>
<comment type="caution">
    <text evidence="7">The sequence shown here is derived from an EMBL/GenBank/DDBJ whole genome shotgun (WGS) entry which is preliminary data.</text>
</comment>